<comment type="caution">
    <text evidence="1">The sequence shown here is derived from an EMBL/GenBank/DDBJ whole genome shotgun (WGS) entry which is preliminary data.</text>
</comment>
<gene>
    <name evidence="1" type="ORF">POPTR_008G169851v4</name>
</gene>
<organism evidence="1 2">
    <name type="scientific">Populus trichocarpa</name>
    <name type="common">Western balsam poplar</name>
    <name type="synonym">Populus balsamifera subsp. trichocarpa</name>
    <dbReference type="NCBI Taxonomy" id="3694"/>
    <lineage>
        <taxon>Eukaryota</taxon>
        <taxon>Viridiplantae</taxon>
        <taxon>Streptophyta</taxon>
        <taxon>Embryophyta</taxon>
        <taxon>Tracheophyta</taxon>
        <taxon>Spermatophyta</taxon>
        <taxon>Magnoliopsida</taxon>
        <taxon>eudicotyledons</taxon>
        <taxon>Gunneridae</taxon>
        <taxon>Pentapetalae</taxon>
        <taxon>rosids</taxon>
        <taxon>fabids</taxon>
        <taxon>Malpighiales</taxon>
        <taxon>Salicaceae</taxon>
        <taxon>Saliceae</taxon>
        <taxon>Populus</taxon>
    </lineage>
</organism>
<evidence type="ECO:0000313" key="2">
    <source>
        <dbReference type="Proteomes" id="UP000006729"/>
    </source>
</evidence>
<sequence length="80" mass="8711">MWRLGSLMRADNPSATWRLACFLCATVQASVGAWLGHCQAWSKASVGPDRAEPKIALGPGRWQTKRCHPHRQAVQAPCGA</sequence>
<accession>A0ACC0SM81</accession>
<keyword evidence="2" id="KW-1185">Reference proteome</keyword>
<name>A0ACC0SM81_POPTR</name>
<reference evidence="1 2" key="1">
    <citation type="journal article" date="2006" name="Science">
        <title>The genome of black cottonwood, Populus trichocarpa (Torr. &amp; Gray).</title>
        <authorList>
            <person name="Tuskan G.A."/>
            <person name="Difazio S."/>
            <person name="Jansson S."/>
            <person name="Bohlmann J."/>
            <person name="Grigoriev I."/>
            <person name="Hellsten U."/>
            <person name="Putnam N."/>
            <person name="Ralph S."/>
            <person name="Rombauts S."/>
            <person name="Salamov A."/>
            <person name="Schein J."/>
            <person name="Sterck L."/>
            <person name="Aerts A."/>
            <person name="Bhalerao R.R."/>
            <person name="Bhalerao R.P."/>
            <person name="Blaudez D."/>
            <person name="Boerjan W."/>
            <person name="Brun A."/>
            <person name="Brunner A."/>
            <person name="Busov V."/>
            <person name="Campbell M."/>
            <person name="Carlson J."/>
            <person name="Chalot M."/>
            <person name="Chapman J."/>
            <person name="Chen G.L."/>
            <person name="Cooper D."/>
            <person name="Coutinho P.M."/>
            <person name="Couturier J."/>
            <person name="Covert S."/>
            <person name="Cronk Q."/>
            <person name="Cunningham R."/>
            <person name="Davis J."/>
            <person name="Degroeve S."/>
            <person name="Dejardin A."/>
            <person name="Depamphilis C."/>
            <person name="Detter J."/>
            <person name="Dirks B."/>
            <person name="Dubchak I."/>
            <person name="Duplessis S."/>
            <person name="Ehlting J."/>
            <person name="Ellis B."/>
            <person name="Gendler K."/>
            <person name="Goodstein D."/>
            <person name="Gribskov M."/>
            <person name="Grimwood J."/>
            <person name="Groover A."/>
            <person name="Gunter L."/>
            <person name="Hamberger B."/>
            <person name="Heinze B."/>
            <person name="Helariutta Y."/>
            <person name="Henrissat B."/>
            <person name="Holligan D."/>
            <person name="Holt R."/>
            <person name="Huang W."/>
            <person name="Islam-Faridi N."/>
            <person name="Jones S."/>
            <person name="Jones-Rhoades M."/>
            <person name="Jorgensen R."/>
            <person name="Joshi C."/>
            <person name="Kangasjarvi J."/>
            <person name="Karlsson J."/>
            <person name="Kelleher C."/>
            <person name="Kirkpatrick R."/>
            <person name="Kirst M."/>
            <person name="Kohler A."/>
            <person name="Kalluri U."/>
            <person name="Larimer F."/>
            <person name="Leebens-Mack J."/>
            <person name="Leple J.C."/>
            <person name="Locascio P."/>
            <person name="Lou Y."/>
            <person name="Lucas S."/>
            <person name="Martin F."/>
            <person name="Montanini B."/>
            <person name="Napoli C."/>
            <person name="Nelson D.R."/>
            <person name="Nelson C."/>
            <person name="Nieminen K."/>
            <person name="Nilsson O."/>
            <person name="Pereda V."/>
            <person name="Peter G."/>
            <person name="Philippe R."/>
            <person name="Pilate G."/>
            <person name="Poliakov A."/>
            <person name="Razumovskaya J."/>
            <person name="Richardson P."/>
            <person name="Rinaldi C."/>
            <person name="Ritland K."/>
            <person name="Rouze P."/>
            <person name="Ryaboy D."/>
            <person name="Schmutz J."/>
            <person name="Schrader J."/>
            <person name="Segerman B."/>
            <person name="Shin H."/>
            <person name="Siddiqui A."/>
            <person name="Sterky F."/>
            <person name="Terry A."/>
            <person name="Tsai C.J."/>
            <person name="Uberbacher E."/>
            <person name="Unneberg P."/>
            <person name="Vahala J."/>
            <person name="Wall K."/>
            <person name="Wessler S."/>
            <person name="Yang G."/>
            <person name="Yin T."/>
            <person name="Douglas C."/>
            <person name="Marra M."/>
            <person name="Sandberg G."/>
            <person name="Van de Peer Y."/>
            <person name="Rokhsar D."/>
        </authorList>
    </citation>
    <scope>NUCLEOTIDE SEQUENCE [LARGE SCALE GENOMIC DNA]</scope>
    <source>
        <strain evidence="2">cv. Nisqually</strain>
    </source>
</reference>
<proteinExistence type="predicted"/>
<protein>
    <submittedName>
        <fullName evidence="1">Uncharacterized protein</fullName>
    </submittedName>
</protein>
<dbReference type="EMBL" id="CM009297">
    <property type="protein sequence ID" value="KAI9390351.1"/>
    <property type="molecule type" value="Genomic_DNA"/>
</dbReference>
<evidence type="ECO:0000313" key="1">
    <source>
        <dbReference type="EMBL" id="KAI9390351.1"/>
    </source>
</evidence>
<dbReference type="Proteomes" id="UP000006729">
    <property type="component" value="Chromosome 8"/>
</dbReference>